<dbReference type="InterPro" id="IPR028973">
    <property type="entry name" value="PhnB-like"/>
</dbReference>
<dbReference type="PANTHER" id="PTHR33990:SF2">
    <property type="entry name" value="PHNB-LIKE DOMAIN-CONTAINING PROTEIN"/>
    <property type="match status" value="1"/>
</dbReference>
<comment type="caution">
    <text evidence="4">The sequence shown here is derived from an EMBL/GenBank/DDBJ whole genome shotgun (WGS) entry which is preliminary data.</text>
</comment>
<evidence type="ECO:0000256" key="1">
    <source>
        <dbReference type="ARBA" id="ARBA00007689"/>
    </source>
</evidence>
<evidence type="ECO:0000259" key="3">
    <source>
        <dbReference type="Pfam" id="PF06983"/>
    </source>
</evidence>
<dbReference type="Pfam" id="PF03795">
    <property type="entry name" value="YCII"/>
    <property type="match status" value="1"/>
</dbReference>
<evidence type="ECO:0000313" key="4">
    <source>
        <dbReference type="EMBL" id="TWU18532.1"/>
    </source>
</evidence>
<dbReference type="AlphaFoldDB" id="A0A5C6C2W8"/>
<comment type="similarity">
    <text evidence="1">Belongs to the YciI family.</text>
</comment>
<reference evidence="4 5" key="1">
    <citation type="journal article" date="2020" name="Antonie Van Leeuwenhoek">
        <title>Rhodopirellula heiligendammensis sp. nov., Rhodopirellula pilleata sp. nov., and Rhodopirellula solitaria sp. nov. isolated from natural or artificial marine surfaces in Northern Germany and California, USA, and emended description of the genus Rhodopirellula.</title>
        <authorList>
            <person name="Kallscheuer N."/>
            <person name="Wiegand S."/>
            <person name="Jogler M."/>
            <person name="Boedeker C."/>
            <person name="Peeters S.H."/>
            <person name="Rast P."/>
            <person name="Heuer A."/>
            <person name="Jetten M.S.M."/>
            <person name="Rohde M."/>
            <person name="Jogler C."/>
        </authorList>
    </citation>
    <scope>NUCLEOTIDE SEQUENCE [LARGE SCALE GENOMIC DNA]</scope>
    <source>
        <strain evidence="4 5">Poly21</strain>
    </source>
</reference>
<proteinExistence type="inferred from homology"/>
<feature type="domain" description="PhnB-like" evidence="3">
    <location>
        <begin position="141"/>
        <end position="254"/>
    </location>
</feature>
<dbReference type="Gene3D" id="3.10.180.10">
    <property type="entry name" value="2,3-Dihydroxybiphenyl 1,2-Dioxygenase, domain 1"/>
    <property type="match status" value="1"/>
</dbReference>
<sequence length="294" mass="32021">MKFVCMGYSDEKKYDAMSEVDRQRMLEECFAYDDELRRGGHFRGGEALQSAPNAVMLRMNNGSVEVTDGPYAETKEMLGGLLLLEARDLNHAVALMSKHPGVAVGPFEIRPVAAELNDQIAARDAAIAHTPSSRDEKTSNRICLWYNGDAEDAAQFYAKTFPDSSVDAVHRAPGNYPAGKDGDVLTVEFTVMGIPCLGLNGGPGVEHNWAFSFQVATSDQAETDRYWNAIVGNGGEESQCGWCKDQWGVNWQITPVILTRAVTGSDTAAAKRAFDAMMQMKKIDVAAIEAAVRG</sequence>
<name>A0A5C6C2W8_9BACT</name>
<gene>
    <name evidence="4" type="ORF">Poly21_06950</name>
</gene>
<accession>A0A5C6C2W8</accession>
<dbReference type="Gene3D" id="3.30.70.1060">
    <property type="entry name" value="Dimeric alpha+beta barrel"/>
    <property type="match status" value="1"/>
</dbReference>
<dbReference type="InterPro" id="IPR011008">
    <property type="entry name" value="Dimeric_a/b-barrel"/>
</dbReference>
<dbReference type="CDD" id="cd06588">
    <property type="entry name" value="PhnB_like"/>
    <property type="match status" value="1"/>
</dbReference>
<evidence type="ECO:0000313" key="5">
    <source>
        <dbReference type="Proteomes" id="UP000319908"/>
    </source>
</evidence>
<feature type="domain" description="YCII-related" evidence="2">
    <location>
        <begin position="1"/>
        <end position="112"/>
    </location>
</feature>
<dbReference type="PANTHER" id="PTHR33990">
    <property type="entry name" value="PROTEIN YJDN-RELATED"/>
    <property type="match status" value="1"/>
</dbReference>
<protein>
    <submittedName>
        <fullName evidence="4">3-demethylubiquinone-9 3-methyltransferase</fullName>
    </submittedName>
</protein>
<dbReference type="InterPro" id="IPR005545">
    <property type="entry name" value="YCII"/>
</dbReference>
<evidence type="ECO:0000259" key="2">
    <source>
        <dbReference type="Pfam" id="PF03795"/>
    </source>
</evidence>
<keyword evidence="5" id="KW-1185">Reference proteome</keyword>
<dbReference type="InterPro" id="IPR029068">
    <property type="entry name" value="Glyas_Bleomycin-R_OHBP_Dase"/>
</dbReference>
<organism evidence="4 5">
    <name type="scientific">Allorhodopirellula heiligendammensis</name>
    <dbReference type="NCBI Taxonomy" id="2714739"/>
    <lineage>
        <taxon>Bacteria</taxon>
        <taxon>Pseudomonadati</taxon>
        <taxon>Planctomycetota</taxon>
        <taxon>Planctomycetia</taxon>
        <taxon>Pirellulales</taxon>
        <taxon>Pirellulaceae</taxon>
        <taxon>Allorhodopirellula</taxon>
    </lineage>
</organism>
<dbReference type="SUPFAM" id="SSF54909">
    <property type="entry name" value="Dimeric alpha+beta barrel"/>
    <property type="match status" value="1"/>
</dbReference>
<dbReference type="Pfam" id="PF06983">
    <property type="entry name" value="3-dmu-9_3-mt"/>
    <property type="match status" value="1"/>
</dbReference>
<dbReference type="SUPFAM" id="SSF54593">
    <property type="entry name" value="Glyoxalase/Bleomycin resistance protein/Dihydroxybiphenyl dioxygenase"/>
    <property type="match status" value="1"/>
</dbReference>
<dbReference type="Proteomes" id="UP000319908">
    <property type="component" value="Unassembled WGS sequence"/>
</dbReference>
<dbReference type="EMBL" id="SJPU01000001">
    <property type="protein sequence ID" value="TWU18532.1"/>
    <property type="molecule type" value="Genomic_DNA"/>
</dbReference>